<evidence type="ECO:0000313" key="1">
    <source>
        <dbReference type="EMBL" id="KAH6650629.1"/>
    </source>
</evidence>
<comment type="caution">
    <text evidence="1">The sequence shown here is derived from an EMBL/GenBank/DDBJ whole genome shotgun (WGS) entry which is preliminary data.</text>
</comment>
<sequence>MRSKIVRDPTDACVDIVLVPGWREEGQQAWTHVSAEGKVAWPESFLGNLTPRARIITCDYDVELEDFWATEEENRIDALSDDLSHEIRSVRASSKTTNRPVIFVAHSIGGVVVENFLIKAEEGRSAEKVLAKCVHRMALLGTPFHTDAALWAKTGDKFYRLTGGSPGGSLEDDLSKSEKLAAVSKGFKAFVEKGTLEVAVFYEGKPSTVSGGVQEAITSLATVKVPGAPSPTRLATTHQAMARAATAEDDHFRRISRVLVEWVEELSEEDDVEKEAKKVAKFEGDNLGGFQLGFNDGTINGGVNLGGAGGAKPRGG</sequence>
<dbReference type="EMBL" id="JAGIZQ010000001">
    <property type="protein sequence ID" value="KAH6650629.1"/>
    <property type="molecule type" value="Genomic_DNA"/>
</dbReference>
<organism evidence="1 2">
    <name type="scientific">Chaetomium tenue</name>
    <dbReference type="NCBI Taxonomy" id="1854479"/>
    <lineage>
        <taxon>Eukaryota</taxon>
        <taxon>Fungi</taxon>
        <taxon>Dikarya</taxon>
        <taxon>Ascomycota</taxon>
        <taxon>Pezizomycotina</taxon>
        <taxon>Sordariomycetes</taxon>
        <taxon>Sordariomycetidae</taxon>
        <taxon>Sordariales</taxon>
        <taxon>Chaetomiaceae</taxon>
        <taxon>Chaetomium</taxon>
    </lineage>
</organism>
<reference evidence="1 2" key="1">
    <citation type="journal article" date="2021" name="Nat. Commun.">
        <title>Genetic determinants of endophytism in the Arabidopsis root mycobiome.</title>
        <authorList>
            <person name="Mesny F."/>
            <person name="Miyauchi S."/>
            <person name="Thiergart T."/>
            <person name="Pickel B."/>
            <person name="Atanasova L."/>
            <person name="Karlsson M."/>
            <person name="Huettel B."/>
            <person name="Barry K.W."/>
            <person name="Haridas S."/>
            <person name="Chen C."/>
            <person name="Bauer D."/>
            <person name="Andreopoulos W."/>
            <person name="Pangilinan J."/>
            <person name="LaButti K."/>
            <person name="Riley R."/>
            <person name="Lipzen A."/>
            <person name="Clum A."/>
            <person name="Drula E."/>
            <person name="Henrissat B."/>
            <person name="Kohler A."/>
            <person name="Grigoriev I.V."/>
            <person name="Martin F.M."/>
            <person name="Hacquard S."/>
        </authorList>
    </citation>
    <scope>NUCLEOTIDE SEQUENCE [LARGE SCALE GENOMIC DNA]</scope>
    <source>
        <strain evidence="1 2">MPI-SDFR-AT-0079</strain>
    </source>
</reference>
<gene>
    <name evidence="1" type="ORF">F5144DRAFT_54528</name>
</gene>
<protein>
    <submittedName>
        <fullName evidence="1">Uncharacterized protein</fullName>
    </submittedName>
</protein>
<evidence type="ECO:0000313" key="2">
    <source>
        <dbReference type="Proteomes" id="UP000724584"/>
    </source>
</evidence>
<keyword evidence="2" id="KW-1185">Reference proteome</keyword>
<dbReference type="Proteomes" id="UP000724584">
    <property type="component" value="Unassembled WGS sequence"/>
</dbReference>
<accession>A0ACB7PN27</accession>
<proteinExistence type="predicted"/>
<name>A0ACB7PN27_9PEZI</name>